<evidence type="ECO:0000313" key="2">
    <source>
        <dbReference type="Proteomes" id="UP000023152"/>
    </source>
</evidence>
<feature type="non-terminal residue" evidence="1">
    <location>
        <position position="195"/>
    </location>
</feature>
<comment type="caution">
    <text evidence="1">The sequence shown here is derived from an EMBL/GenBank/DDBJ whole genome shotgun (WGS) entry which is preliminary data.</text>
</comment>
<dbReference type="AlphaFoldDB" id="X6N1N2"/>
<dbReference type="InterPro" id="IPR036691">
    <property type="entry name" value="Endo/exonu/phosph_ase_sf"/>
</dbReference>
<accession>X6N1N2</accession>
<dbReference type="GO" id="GO:0000175">
    <property type="term" value="F:3'-5'-RNA exonuclease activity"/>
    <property type="evidence" value="ECO:0007669"/>
    <property type="project" value="TreeGrafter"/>
</dbReference>
<reference evidence="1 2" key="1">
    <citation type="journal article" date="2013" name="Curr. Biol.">
        <title>The Genome of the Foraminiferan Reticulomyxa filosa.</title>
        <authorList>
            <person name="Glockner G."/>
            <person name="Hulsmann N."/>
            <person name="Schleicher M."/>
            <person name="Noegel A.A."/>
            <person name="Eichinger L."/>
            <person name="Gallinger C."/>
            <person name="Pawlowski J."/>
            <person name="Sierra R."/>
            <person name="Euteneuer U."/>
            <person name="Pillet L."/>
            <person name="Moustafa A."/>
            <person name="Platzer M."/>
            <person name="Groth M."/>
            <person name="Szafranski K."/>
            <person name="Schliwa M."/>
        </authorList>
    </citation>
    <scope>NUCLEOTIDE SEQUENCE [LARGE SCALE GENOMIC DNA]</scope>
</reference>
<dbReference type="Gene3D" id="3.60.10.10">
    <property type="entry name" value="Endonuclease/exonuclease/phosphatase"/>
    <property type="match status" value="1"/>
</dbReference>
<dbReference type="SUPFAM" id="SSF56219">
    <property type="entry name" value="DNase I-like"/>
    <property type="match status" value="1"/>
</dbReference>
<evidence type="ECO:0008006" key="3">
    <source>
        <dbReference type="Google" id="ProtNLM"/>
    </source>
</evidence>
<protein>
    <recommendedName>
        <fullName evidence="3">Nocturnin</fullName>
    </recommendedName>
</protein>
<proteinExistence type="predicted"/>
<dbReference type="PANTHER" id="PTHR12121:SF36">
    <property type="entry name" value="ENDONUCLEASE_EXONUCLEASE_PHOSPHATASE DOMAIN-CONTAINING PROTEIN"/>
    <property type="match status" value="1"/>
</dbReference>
<keyword evidence="2" id="KW-1185">Reference proteome</keyword>
<dbReference type="EMBL" id="ASPP01012850">
    <property type="protein sequence ID" value="ETO20185.1"/>
    <property type="molecule type" value="Genomic_DNA"/>
</dbReference>
<organism evidence="1 2">
    <name type="scientific">Reticulomyxa filosa</name>
    <dbReference type="NCBI Taxonomy" id="46433"/>
    <lineage>
        <taxon>Eukaryota</taxon>
        <taxon>Sar</taxon>
        <taxon>Rhizaria</taxon>
        <taxon>Retaria</taxon>
        <taxon>Foraminifera</taxon>
        <taxon>Monothalamids</taxon>
        <taxon>Reticulomyxidae</taxon>
        <taxon>Reticulomyxa</taxon>
    </lineage>
</organism>
<name>X6N1N2_RETFI</name>
<dbReference type="PANTHER" id="PTHR12121">
    <property type="entry name" value="CARBON CATABOLITE REPRESSOR PROTEIN 4"/>
    <property type="match status" value="1"/>
</dbReference>
<dbReference type="InterPro" id="IPR050410">
    <property type="entry name" value="CCR4/nocturin_mRNA_transcr"/>
</dbReference>
<dbReference type="OrthoDB" id="276515at2759"/>
<gene>
    <name evidence="1" type="ORF">RFI_17034</name>
</gene>
<evidence type="ECO:0000313" key="1">
    <source>
        <dbReference type="EMBL" id="ETO20185.1"/>
    </source>
</evidence>
<sequence>MTAEGSNAKEFIGVDKECLTWSYRGLRIVELLHGMNTDLLCVEECDQSEFLTKYLSSTYECYHQPKDKAPARHVMTQFQEERKDALPPDFKLNNDGIFLAFKKDKFEKIGSVIRIKDSENEHHVVGLALHLREKQSGKNNEFVIVGTHLKSEKSEEGEQIRQKQVRWLLDHFSNIRLPIILACDLNANPKVKTIV</sequence>
<dbReference type="Proteomes" id="UP000023152">
    <property type="component" value="Unassembled WGS sequence"/>
</dbReference>